<evidence type="ECO:0000313" key="2">
    <source>
        <dbReference type="Proteomes" id="UP000007796"/>
    </source>
</evidence>
<dbReference type="AlphaFoldDB" id="F0XP99"/>
<keyword evidence="2" id="KW-1185">Reference proteome</keyword>
<reference evidence="1 2" key="1">
    <citation type="journal article" date="2011" name="Proc. Natl. Acad. Sci. U.S.A.">
        <title>Genome and transcriptome analyses of the mountain pine beetle-fungal symbiont Grosmannia clavigera, a lodgepole pine pathogen.</title>
        <authorList>
            <person name="DiGuistini S."/>
            <person name="Wang Y."/>
            <person name="Liao N.Y."/>
            <person name="Taylor G."/>
            <person name="Tanguay P."/>
            <person name="Feau N."/>
            <person name="Henrissat B."/>
            <person name="Chan S.K."/>
            <person name="Hesse-Orce U."/>
            <person name="Alamouti S.M."/>
            <person name="Tsui C.K.M."/>
            <person name="Docking R.T."/>
            <person name="Levasseur A."/>
            <person name="Haridas S."/>
            <person name="Robertson G."/>
            <person name="Birol I."/>
            <person name="Holt R.A."/>
            <person name="Marra M.A."/>
            <person name="Hamelin R.C."/>
            <person name="Hirst M."/>
            <person name="Jones S.J.M."/>
            <person name="Bohlmann J."/>
            <person name="Breuil C."/>
        </authorList>
    </citation>
    <scope>NUCLEOTIDE SEQUENCE [LARGE SCALE GENOMIC DNA]</scope>
    <source>
        <strain evidence="2">kw1407 / UAMH 11150</strain>
    </source>
</reference>
<dbReference type="HOGENOM" id="CLU_2812613_0_0_1"/>
<dbReference type="Proteomes" id="UP000007796">
    <property type="component" value="Unassembled WGS sequence"/>
</dbReference>
<gene>
    <name evidence="1" type="ORF">CMQ_7106</name>
</gene>
<proteinExistence type="predicted"/>
<sequence length="67" mass="7106">MCTSVRELPIRTSLVLTSFASLTSPTWLASAASGTRFRITRVIPFNSTILSSRNGSRATASNTGTDA</sequence>
<protein>
    <submittedName>
        <fullName evidence="1">Uncharacterized protein</fullName>
    </submittedName>
</protein>
<dbReference type="InParanoid" id="F0XP99"/>
<evidence type="ECO:0000313" key="1">
    <source>
        <dbReference type="EMBL" id="EFX00104.1"/>
    </source>
</evidence>
<dbReference type="GeneID" id="25980614"/>
<name>F0XP99_GROCL</name>
<dbReference type="RefSeq" id="XP_014169586.1">
    <property type="nucleotide sequence ID" value="XM_014314111.1"/>
</dbReference>
<dbReference type="EMBL" id="GL629801">
    <property type="protein sequence ID" value="EFX00104.1"/>
    <property type="molecule type" value="Genomic_DNA"/>
</dbReference>
<accession>F0XP99</accession>
<organism evidence="2">
    <name type="scientific">Grosmannia clavigera (strain kw1407 / UAMH 11150)</name>
    <name type="common">Blue stain fungus</name>
    <name type="synonym">Graphiocladiella clavigera</name>
    <dbReference type="NCBI Taxonomy" id="655863"/>
    <lineage>
        <taxon>Eukaryota</taxon>
        <taxon>Fungi</taxon>
        <taxon>Dikarya</taxon>
        <taxon>Ascomycota</taxon>
        <taxon>Pezizomycotina</taxon>
        <taxon>Sordariomycetes</taxon>
        <taxon>Sordariomycetidae</taxon>
        <taxon>Ophiostomatales</taxon>
        <taxon>Ophiostomataceae</taxon>
        <taxon>Leptographium</taxon>
    </lineage>
</organism>